<dbReference type="SUPFAM" id="SSF51735">
    <property type="entry name" value="NAD(P)-binding Rossmann-fold domains"/>
    <property type="match status" value="1"/>
</dbReference>
<feature type="domain" description="NmrA-like" evidence="1">
    <location>
        <begin position="3"/>
        <end position="279"/>
    </location>
</feature>
<accession>A0A316AHT5</accession>
<evidence type="ECO:0000313" key="3">
    <source>
        <dbReference type="Proteomes" id="UP000245880"/>
    </source>
</evidence>
<dbReference type="RefSeq" id="WP_229203375.1">
    <property type="nucleotide sequence ID" value="NZ_QGDT01000007.1"/>
</dbReference>
<dbReference type="Gene3D" id="3.40.50.720">
    <property type="entry name" value="NAD(P)-binding Rossmann-like Domain"/>
    <property type="match status" value="1"/>
</dbReference>
<dbReference type="PANTHER" id="PTHR47129">
    <property type="entry name" value="QUINONE OXIDOREDUCTASE 2"/>
    <property type="match status" value="1"/>
</dbReference>
<gene>
    <name evidence="2" type="ORF">CLV98_10711</name>
</gene>
<evidence type="ECO:0000259" key="1">
    <source>
        <dbReference type="Pfam" id="PF05368"/>
    </source>
</evidence>
<reference evidence="2 3" key="1">
    <citation type="submission" date="2018-03" db="EMBL/GenBank/DDBJ databases">
        <title>Genomic Encyclopedia of Archaeal and Bacterial Type Strains, Phase II (KMG-II): from individual species to whole genera.</title>
        <authorList>
            <person name="Goeker M."/>
        </authorList>
    </citation>
    <scope>NUCLEOTIDE SEQUENCE [LARGE SCALE GENOMIC DNA]</scope>
    <source>
        <strain evidence="2 3">DSM 100346</strain>
    </source>
</reference>
<dbReference type="Gene3D" id="3.90.25.10">
    <property type="entry name" value="UDP-galactose 4-epimerase, domain 1"/>
    <property type="match status" value="1"/>
</dbReference>
<dbReference type="InterPro" id="IPR008030">
    <property type="entry name" value="NmrA-like"/>
</dbReference>
<name>A0A316AHT5_9BACT</name>
<dbReference type="PANTHER" id="PTHR47129:SF1">
    <property type="entry name" value="NMRA-LIKE DOMAIN-CONTAINING PROTEIN"/>
    <property type="match status" value="1"/>
</dbReference>
<dbReference type="AlphaFoldDB" id="A0A316AHT5"/>
<dbReference type="CDD" id="cd05269">
    <property type="entry name" value="TMR_SDR_a"/>
    <property type="match status" value="1"/>
</dbReference>
<dbReference type="InterPro" id="IPR052718">
    <property type="entry name" value="NmrA-type_oxidoreductase"/>
</dbReference>
<dbReference type="InterPro" id="IPR036291">
    <property type="entry name" value="NAD(P)-bd_dom_sf"/>
</dbReference>
<keyword evidence="3" id="KW-1185">Reference proteome</keyword>
<dbReference type="Pfam" id="PF05368">
    <property type="entry name" value="NmrA"/>
    <property type="match status" value="1"/>
</dbReference>
<dbReference type="Proteomes" id="UP000245880">
    <property type="component" value="Unassembled WGS sequence"/>
</dbReference>
<protein>
    <submittedName>
        <fullName evidence="2">NAD(P)H dehydrogenase (Quinone)</fullName>
    </submittedName>
</protein>
<organism evidence="2 3">
    <name type="scientific">Dyadobacter jejuensis</name>
    <dbReference type="NCBI Taxonomy" id="1082580"/>
    <lineage>
        <taxon>Bacteria</taxon>
        <taxon>Pseudomonadati</taxon>
        <taxon>Bacteroidota</taxon>
        <taxon>Cytophagia</taxon>
        <taxon>Cytophagales</taxon>
        <taxon>Spirosomataceae</taxon>
        <taxon>Dyadobacter</taxon>
    </lineage>
</organism>
<proteinExistence type="predicted"/>
<sequence length="288" mass="32166">MMQILVTGATGNLGRVVLETLLLKFPGQNVSVLVRDEEKVLEFKAKGIHVFLGNYDNIPALETAMMNVDTVLLISAGDQGDRMQQHKNIIDTAKKSGVKNIAYTSRAMRNRDTLAHQLMEEHFLTEDYIKESGLNYTIFRNTLYMDVIPIFVGKKVFGTGIFQPAGDGKVAFALRKEMGEAMANVLANEAFENKTYTFTNNEAYSFYDIAEALTSLSGKVVTYHPVDISTFQESMRPSGIPEAMLQKVVEFNTDIKNGQEDEITSDLENKLGRKPTTLKDGLKTLFEL</sequence>
<comment type="caution">
    <text evidence="2">The sequence shown here is derived from an EMBL/GenBank/DDBJ whole genome shotgun (WGS) entry which is preliminary data.</text>
</comment>
<evidence type="ECO:0000313" key="2">
    <source>
        <dbReference type="EMBL" id="PWJ57305.1"/>
    </source>
</evidence>
<dbReference type="EMBL" id="QGDT01000007">
    <property type="protein sequence ID" value="PWJ57305.1"/>
    <property type="molecule type" value="Genomic_DNA"/>
</dbReference>